<feature type="region of interest" description="Disordered" evidence="1">
    <location>
        <begin position="89"/>
        <end position="128"/>
    </location>
</feature>
<feature type="compositionally biased region" description="Polar residues" evidence="1">
    <location>
        <begin position="100"/>
        <end position="117"/>
    </location>
</feature>
<dbReference type="OrthoDB" id="3068778at2759"/>
<protein>
    <submittedName>
        <fullName evidence="2">Uncharacterized protein</fullName>
    </submittedName>
</protein>
<name>A0A0D7AGG4_9AGAR</name>
<gene>
    <name evidence="2" type="ORF">FISHEDRAFT_73100</name>
</gene>
<dbReference type="EMBL" id="KN881768">
    <property type="protein sequence ID" value="KIY48976.1"/>
    <property type="molecule type" value="Genomic_DNA"/>
</dbReference>
<organism evidence="2 3">
    <name type="scientific">Fistulina hepatica ATCC 64428</name>
    <dbReference type="NCBI Taxonomy" id="1128425"/>
    <lineage>
        <taxon>Eukaryota</taxon>
        <taxon>Fungi</taxon>
        <taxon>Dikarya</taxon>
        <taxon>Basidiomycota</taxon>
        <taxon>Agaricomycotina</taxon>
        <taxon>Agaricomycetes</taxon>
        <taxon>Agaricomycetidae</taxon>
        <taxon>Agaricales</taxon>
        <taxon>Fistulinaceae</taxon>
        <taxon>Fistulina</taxon>
    </lineage>
</organism>
<evidence type="ECO:0000256" key="1">
    <source>
        <dbReference type="SAM" id="MobiDB-lite"/>
    </source>
</evidence>
<reference evidence="2 3" key="1">
    <citation type="journal article" date="2015" name="Fungal Genet. Biol.">
        <title>Evolution of novel wood decay mechanisms in Agaricales revealed by the genome sequences of Fistulina hepatica and Cylindrobasidium torrendii.</title>
        <authorList>
            <person name="Floudas D."/>
            <person name="Held B.W."/>
            <person name="Riley R."/>
            <person name="Nagy L.G."/>
            <person name="Koehler G."/>
            <person name="Ransdell A.S."/>
            <person name="Younus H."/>
            <person name="Chow J."/>
            <person name="Chiniquy J."/>
            <person name="Lipzen A."/>
            <person name="Tritt A."/>
            <person name="Sun H."/>
            <person name="Haridas S."/>
            <person name="LaButti K."/>
            <person name="Ohm R.A."/>
            <person name="Kues U."/>
            <person name="Blanchette R.A."/>
            <person name="Grigoriev I.V."/>
            <person name="Minto R.E."/>
            <person name="Hibbett D.S."/>
        </authorList>
    </citation>
    <scope>NUCLEOTIDE SEQUENCE [LARGE SCALE GENOMIC DNA]</scope>
    <source>
        <strain evidence="2 3">ATCC 64428</strain>
    </source>
</reference>
<evidence type="ECO:0000313" key="2">
    <source>
        <dbReference type="EMBL" id="KIY48976.1"/>
    </source>
</evidence>
<dbReference type="AlphaFoldDB" id="A0A0D7AGG4"/>
<keyword evidence="3" id="KW-1185">Reference proteome</keyword>
<accession>A0A0D7AGG4</accession>
<proteinExistence type="predicted"/>
<sequence length="488" mass="54755">MATPTLGRRQLDNLIVKHENLKNDFAAYRTHTKKHFETLKQSLDELRDTTDKKTRYLNHELGRSQIREQLLKDRIIALELIAGLESSMDGDDGLEGCDGSSPTEQSGQDGSSNTDGNEVNLVPGEGDTVAGDGVVINDRCDHANTKSMKLLVNDMFVHLMGVDTIKPTELPGYPRGITATDDAWPKASTNEPLLRFDWDHTAGVEPNKSAISHIAKDIGVNGAHRVPAAGVDIQACTPEQISQRVTKKFNYIRNERQRALATQAREDERDIDDQITGTSLTMALKNSRAQSLLEQRLRKRDALPLDSPYRHAKFDSAFILNAMEALEDDNARPKEQGKGYIKRRYDWWSDELVTIFSTIDAVPDPNPDRAKVMTARREGPPIEGVAPAAAKSLLTRVRQWMVRDEILSKPENAHWHGRRVAANGKDWGDVEDPVDEKPFKKRKTTSLELEGIQKKRKQAKGKMHIALQKHDTQFPENIDPALLFSKPN</sequence>
<evidence type="ECO:0000313" key="3">
    <source>
        <dbReference type="Proteomes" id="UP000054144"/>
    </source>
</evidence>
<dbReference type="Proteomes" id="UP000054144">
    <property type="component" value="Unassembled WGS sequence"/>
</dbReference>